<dbReference type="GO" id="GO:0004493">
    <property type="term" value="F:methylmalonyl-CoA epimerase activity"/>
    <property type="evidence" value="ECO:0007669"/>
    <property type="project" value="TreeGrafter"/>
</dbReference>
<dbReference type="Proteomes" id="UP000187266">
    <property type="component" value="Chromosome"/>
</dbReference>
<dbReference type="Gene3D" id="3.10.180.10">
    <property type="entry name" value="2,3-Dihydroxybiphenyl 1,2-Dioxygenase, domain 1"/>
    <property type="match status" value="2"/>
</dbReference>
<name>A0A1U7DKC9_9RHOB</name>
<dbReference type="GO" id="GO:0046872">
    <property type="term" value="F:metal ion binding"/>
    <property type="evidence" value="ECO:0007669"/>
    <property type="project" value="UniProtKB-KW"/>
</dbReference>
<dbReference type="InterPro" id="IPR051785">
    <property type="entry name" value="MMCE/EMCE_epimerase"/>
</dbReference>
<organism evidence="2 3">
    <name type="scientific">Brevirhabdus pacifica</name>
    <dbReference type="NCBI Taxonomy" id="1267768"/>
    <lineage>
        <taxon>Bacteria</taxon>
        <taxon>Pseudomonadati</taxon>
        <taxon>Pseudomonadota</taxon>
        <taxon>Alphaproteobacteria</taxon>
        <taxon>Rhodobacterales</taxon>
        <taxon>Paracoccaceae</taxon>
        <taxon>Brevirhabdus</taxon>
    </lineage>
</organism>
<dbReference type="InterPro" id="IPR004360">
    <property type="entry name" value="Glyas_Fos-R_dOase_dom"/>
</dbReference>
<evidence type="ECO:0000313" key="2">
    <source>
        <dbReference type="EMBL" id="APX90328.1"/>
    </source>
</evidence>
<dbReference type="PANTHER" id="PTHR43048:SF3">
    <property type="entry name" value="METHYLMALONYL-COA EPIMERASE, MITOCHONDRIAL"/>
    <property type="match status" value="1"/>
</dbReference>
<dbReference type="RefSeq" id="WP_076980346.1">
    <property type="nucleotide sequence ID" value="NZ_CP019124.1"/>
</dbReference>
<dbReference type="Pfam" id="PF00903">
    <property type="entry name" value="Glyoxalase"/>
    <property type="match status" value="2"/>
</dbReference>
<dbReference type="EMBL" id="CP019124">
    <property type="protein sequence ID" value="APX90328.1"/>
    <property type="molecule type" value="Genomic_DNA"/>
</dbReference>
<keyword evidence="1" id="KW-0479">Metal-binding</keyword>
<dbReference type="InterPro" id="IPR029068">
    <property type="entry name" value="Glyas_Bleomycin-R_OHBP_Dase"/>
</dbReference>
<dbReference type="GO" id="GO:0046491">
    <property type="term" value="P:L-methylmalonyl-CoA metabolic process"/>
    <property type="evidence" value="ECO:0007669"/>
    <property type="project" value="TreeGrafter"/>
</dbReference>
<keyword evidence="3" id="KW-1185">Reference proteome</keyword>
<gene>
    <name evidence="2" type="ORF">BV394_11815</name>
</gene>
<reference evidence="2 3" key="1">
    <citation type="submission" date="2017-01" db="EMBL/GenBank/DDBJ databases">
        <title>Genomic analysis of Xuhuaishuia manganoxidans DY6-4.</title>
        <authorList>
            <person name="Wang X."/>
        </authorList>
    </citation>
    <scope>NUCLEOTIDE SEQUENCE [LARGE SCALE GENOMIC DNA]</scope>
    <source>
        <strain evidence="2 3">DY6-4</strain>
    </source>
</reference>
<proteinExistence type="predicted"/>
<evidence type="ECO:0000256" key="1">
    <source>
        <dbReference type="ARBA" id="ARBA00022723"/>
    </source>
</evidence>
<dbReference type="InterPro" id="IPR037523">
    <property type="entry name" value="VOC_core"/>
</dbReference>
<accession>A0A2M9D4Y0</accession>
<dbReference type="SUPFAM" id="SSF54593">
    <property type="entry name" value="Glyoxalase/Bleomycin resistance protein/Dihydroxybiphenyl dioxygenase"/>
    <property type="match status" value="1"/>
</dbReference>
<sequence length="315" mass="33910">MQNPQVSSIRHVELAVPDLKAATDFYSVVWGLRPVASDAPGQLLRAAGGEHHILRLVEGPTAQLRGAGFAAPDAATVHALHARAASFGVKIRSAPHQLPAGLGGGFGFVLETPDGLPLTISSDMQPVAGNLELSGVPHKLAHVVINSADVDSQFSFFCDTLGFKLSDSNGRLEFIRCNADHHSVALARATGMSLNHMAFELPDIENLMQASGRVKLRGHELDWGVGRHGPGNNVFSYFVDPMGFVAEFTTEVQQIDEASHVPQDAEYWSTAVIRPCRWGMAMSPSPRARKAMAGDYQNQLLTQASCDELIARKLS</sequence>
<dbReference type="STRING" id="1267768.BV394_11815"/>
<dbReference type="OrthoDB" id="9803142at2"/>
<dbReference type="PROSITE" id="PS51819">
    <property type="entry name" value="VOC"/>
    <property type="match status" value="2"/>
</dbReference>
<evidence type="ECO:0000313" key="3">
    <source>
        <dbReference type="Proteomes" id="UP000187266"/>
    </source>
</evidence>
<dbReference type="PANTHER" id="PTHR43048">
    <property type="entry name" value="METHYLMALONYL-COA EPIMERASE"/>
    <property type="match status" value="1"/>
</dbReference>
<protein>
    <submittedName>
        <fullName evidence="2">Uncharacterized protein</fullName>
    </submittedName>
</protein>
<dbReference type="AlphaFoldDB" id="A0A1U7DKC9"/>
<accession>A0A1U7DKC9</accession>